<proteinExistence type="predicted"/>
<accession>A0A1X9MGX6</accession>
<dbReference type="RefSeq" id="WP_066159166.1">
    <property type="nucleotide sequence ID" value="NZ_CP020814.1"/>
</dbReference>
<feature type="chain" id="PRO_5011005363" evidence="1">
    <location>
        <begin position="30"/>
        <end position="159"/>
    </location>
</feature>
<gene>
    <name evidence="2" type="ORF">BkAM31D_16775</name>
</gene>
<feature type="signal peptide" evidence="1">
    <location>
        <begin position="1"/>
        <end position="29"/>
    </location>
</feature>
<protein>
    <submittedName>
        <fullName evidence="2">Uncharacterized protein</fullName>
    </submittedName>
</protein>
<evidence type="ECO:0000313" key="3">
    <source>
        <dbReference type="Proteomes" id="UP000193006"/>
    </source>
</evidence>
<organism evidence="2 3">
    <name type="scientific">Halalkalibacter krulwichiae</name>
    <dbReference type="NCBI Taxonomy" id="199441"/>
    <lineage>
        <taxon>Bacteria</taxon>
        <taxon>Bacillati</taxon>
        <taxon>Bacillota</taxon>
        <taxon>Bacilli</taxon>
        <taxon>Bacillales</taxon>
        <taxon>Bacillaceae</taxon>
        <taxon>Halalkalibacter</taxon>
    </lineage>
</organism>
<keyword evidence="3" id="KW-1185">Reference proteome</keyword>
<name>A0A1X9MGX6_9BACI</name>
<reference evidence="2 3" key="1">
    <citation type="submission" date="2017-04" db="EMBL/GenBank/DDBJ databases">
        <title>Bacillus krulwichiae AM31D Genome sequencing and assembly.</title>
        <authorList>
            <person name="Krulwich T.A."/>
            <person name="Anastor L."/>
            <person name="Ehrlich R."/>
            <person name="Ehrlich G.D."/>
            <person name="Janto B."/>
        </authorList>
    </citation>
    <scope>NUCLEOTIDE SEQUENCE [LARGE SCALE GENOMIC DNA]</scope>
    <source>
        <strain evidence="2 3">AM31D</strain>
    </source>
</reference>
<evidence type="ECO:0000256" key="1">
    <source>
        <dbReference type="SAM" id="SignalP"/>
    </source>
</evidence>
<sequence length="159" mass="18532" precursor="true">MKRFHQLFIIAQILFIASIAFTSLAPAQAEGADEIQKEATSCDHDKRISKDLRIHLDFYYELLANKYDSADVEKWKEIRSERDLLQKRLKEAKQKGELQNGQVVEKTWLDRHAKLQSAFTTAVEKRDEEQIGALLPQIFDHYEKLNGIYKKRLNLTNAL</sequence>
<dbReference type="STRING" id="199441.BkAM31D_16775"/>
<evidence type="ECO:0000313" key="2">
    <source>
        <dbReference type="EMBL" id="ARK31373.1"/>
    </source>
</evidence>
<keyword evidence="1" id="KW-0732">Signal</keyword>
<dbReference type="AlphaFoldDB" id="A0A1X9MGX6"/>
<dbReference type="Proteomes" id="UP000193006">
    <property type="component" value="Chromosome"/>
</dbReference>
<dbReference type="KEGG" id="bkw:BkAM31D_16775"/>
<dbReference type="EMBL" id="CP020814">
    <property type="protein sequence ID" value="ARK31373.1"/>
    <property type="molecule type" value="Genomic_DNA"/>
</dbReference>